<comment type="caution">
    <text evidence="4">The sequence shown here is derived from an EMBL/GenBank/DDBJ whole genome shotgun (WGS) entry which is preliminary data.</text>
</comment>
<evidence type="ECO:0000256" key="1">
    <source>
        <dbReference type="ARBA" id="ARBA00023125"/>
    </source>
</evidence>
<evidence type="ECO:0000313" key="4">
    <source>
        <dbReference type="EMBL" id="GAA0443985.1"/>
    </source>
</evidence>
<dbReference type="EMBL" id="BAAAHB010000001">
    <property type="protein sequence ID" value="GAA0443985.1"/>
    <property type="molecule type" value="Genomic_DNA"/>
</dbReference>
<keyword evidence="1" id="KW-0238">DNA-binding</keyword>
<reference evidence="4 5" key="1">
    <citation type="journal article" date="2019" name="Int. J. Syst. Evol. Microbiol.">
        <title>The Global Catalogue of Microorganisms (GCM) 10K type strain sequencing project: providing services to taxonomists for standard genome sequencing and annotation.</title>
        <authorList>
            <consortium name="The Broad Institute Genomics Platform"/>
            <consortium name="The Broad Institute Genome Sequencing Center for Infectious Disease"/>
            <person name="Wu L."/>
            <person name="Ma J."/>
        </authorList>
    </citation>
    <scope>NUCLEOTIDE SEQUENCE [LARGE SCALE GENOMIC DNA]</scope>
    <source>
        <strain evidence="4 5">JCM 10649</strain>
    </source>
</reference>
<evidence type="ECO:0000256" key="2">
    <source>
        <dbReference type="ARBA" id="ARBA00023172"/>
    </source>
</evidence>
<keyword evidence="5" id="KW-1185">Reference proteome</keyword>
<dbReference type="PANTHER" id="PTHR41251">
    <property type="entry name" value="NON-HOMOLOGOUS END JOINING PROTEIN KU"/>
    <property type="match status" value="1"/>
</dbReference>
<proteinExistence type="predicted"/>
<dbReference type="SMART" id="SM00559">
    <property type="entry name" value="Ku78"/>
    <property type="match status" value="1"/>
</dbReference>
<dbReference type="Gene3D" id="2.40.290.10">
    <property type="match status" value="1"/>
</dbReference>
<gene>
    <name evidence="4" type="ORF">GCM10009544_03510</name>
</gene>
<organism evidence="4 5">
    <name type="scientific">Streptomyces stramineus</name>
    <dbReference type="NCBI Taxonomy" id="173861"/>
    <lineage>
        <taxon>Bacteria</taxon>
        <taxon>Bacillati</taxon>
        <taxon>Actinomycetota</taxon>
        <taxon>Actinomycetes</taxon>
        <taxon>Kitasatosporales</taxon>
        <taxon>Streptomycetaceae</taxon>
        <taxon>Streptomyces</taxon>
    </lineage>
</organism>
<keyword evidence="2" id="KW-0233">DNA recombination</keyword>
<protein>
    <recommendedName>
        <fullName evidence="3">Ku domain-containing protein</fullName>
    </recommendedName>
</protein>
<sequence>MRRETAPLRPNELIIRSATPAQKREEAQLPLPSQKLIDVLAFVDAGDIDVIQLDKPYLLAPSSAASNKAYVLLRETLKQTERVAIAKITIRSREPLALLRVHGDLLAVHTMPWPDEVRDPAGLAPPGSVTVRPQEISMAASLMERIS</sequence>
<dbReference type="InterPro" id="IPR016194">
    <property type="entry name" value="SPOC-like_C_dom_sf"/>
</dbReference>
<dbReference type="Proteomes" id="UP001499895">
    <property type="component" value="Unassembled WGS sequence"/>
</dbReference>
<accession>A0ABN0ZD70</accession>
<dbReference type="SUPFAM" id="SSF100939">
    <property type="entry name" value="SPOC domain-like"/>
    <property type="match status" value="1"/>
</dbReference>
<dbReference type="Pfam" id="PF02735">
    <property type="entry name" value="Ku"/>
    <property type="match status" value="1"/>
</dbReference>
<dbReference type="PANTHER" id="PTHR41251:SF1">
    <property type="entry name" value="NON-HOMOLOGOUS END JOINING PROTEIN KU"/>
    <property type="match status" value="1"/>
</dbReference>
<evidence type="ECO:0000259" key="3">
    <source>
        <dbReference type="SMART" id="SM00559"/>
    </source>
</evidence>
<dbReference type="InterPro" id="IPR006164">
    <property type="entry name" value="DNA_bd_Ku70/Ku80"/>
</dbReference>
<dbReference type="InterPro" id="IPR009187">
    <property type="entry name" value="Prok_Ku"/>
</dbReference>
<name>A0ABN0ZD70_9ACTN</name>
<dbReference type="RefSeq" id="WP_344084226.1">
    <property type="nucleotide sequence ID" value="NZ_BAAAHB010000001.1"/>
</dbReference>
<evidence type="ECO:0000313" key="5">
    <source>
        <dbReference type="Proteomes" id="UP001499895"/>
    </source>
</evidence>
<feature type="domain" description="Ku" evidence="3">
    <location>
        <begin position="4"/>
        <end position="128"/>
    </location>
</feature>